<dbReference type="AlphaFoldDB" id="A0A1D7QU61"/>
<evidence type="ECO:0000256" key="10">
    <source>
        <dbReference type="RuleBase" id="RU004504"/>
    </source>
</evidence>
<dbReference type="PIRSF" id="PIRSF005572">
    <property type="entry name" value="NifS"/>
    <property type="match status" value="1"/>
</dbReference>
<dbReference type="PROSITE" id="PS00595">
    <property type="entry name" value="AA_TRANSFER_CLASS_5"/>
    <property type="match status" value="1"/>
</dbReference>
<dbReference type="PANTHER" id="PTHR11601">
    <property type="entry name" value="CYSTEINE DESULFURYLASE FAMILY MEMBER"/>
    <property type="match status" value="1"/>
</dbReference>
<proteinExistence type="inferred from homology"/>
<dbReference type="InterPro" id="IPR000192">
    <property type="entry name" value="Aminotrans_V_dom"/>
</dbReference>
<evidence type="ECO:0000256" key="7">
    <source>
        <dbReference type="ARBA" id="ARBA00023004"/>
    </source>
</evidence>
<dbReference type="FunFam" id="3.40.640.10:FF:000084">
    <property type="entry name" value="IscS-like cysteine desulfurase"/>
    <property type="match status" value="1"/>
</dbReference>
<dbReference type="EC" id="2.8.1.7" evidence="3"/>
<accession>A0A1D7QU61</accession>
<evidence type="ECO:0000256" key="9">
    <source>
        <dbReference type="ARBA" id="ARBA00050776"/>
    </source>
</evidence>
<evidence type="ECO:0000313" key="12">
    <source>
        <dbReference type="EMBL" id="AOM82498.1"/>
    </source>
</evidence>
<dbReference type="InterPro" id="IPR020578">
    <property type="entry name" value="Aminotrans_V_PyrdxlP_BS"/>
</dbReference>
<evidence type="ECO:0000256" key="4">
    <source>
        <dbReference type="ARBA" id="ARBA00022679"/>
    </source>
</evidence>
<keyword evidence="5" id="KW-0479">Metal-binding</keyword>
<dbReference type="STRING" id="632773.BBEV_1130"/>
<evidence type="ECO:0000256" key="5">
    <source>
        <dbReference type="ARBA" id="ARBA00022723"/>
    </source>
</evidence>
<evidence type="ECO:0000256" key="8">
    <source>
        <dbReference type="ARBA" id="ARBA00023014"/>
    </source>
</evidence>
<dbReference type="KEGG" id="bbev:BBEV_1130"/>
<dbReference type="GO" id="GO:0046872">
    <property type="term" value="F:metal ion binding"/>
    <property type="evidence" value="ECO:0007669"/>
    <property type="project" value="UniProtKB-KW"/>
</dbReference>
<evidence type="ECO:0000256" key="2">
    <source>
        <dbReference type="ARBA" id="ARBA00006490"/>
    </source>
</evidence>
<organism evidence="12 13">
    <name type="scientific">Salisediminibacterium beveridgei</name>
    <dbReference type="NCBI Taxonomy" id="632773"/>
    <lineage>
        <taxon>Bacteria</taxon>
        <taxon>Bacillati</taxon>
        <taxon>Bacillota</taxon>
        <taxon>Bacilli</taxon>
        <taxon>Bacillales</taxon>
        <taxon>Bacillaceae</taxon>
        <taxon>Salisediminibacterium</taxon>
    </lineage>
</organism>
<protein>
    <recommendedName>
        <fullName evidence="3">cysteine desulfurase</fullName>
        <ecNumber evidence="3">2.8.1.7</ecNumber>
    </recommendedName>
</protein>
<dbReference type="SUPFAM" id="SSF53383">
    <property type="entry name" value="PLP-dependent transferases"/>
    <property type="match status" value="1"/>
</dbReference>
<dbReference type="NCBIfam" id="NF002806">
    <property type="entry name" value="PRK02948.1"/>
    <property type="match status" value="1"/>
</dbReference>
<keyword evidence="7" id="KW-0408">Iron</keyword>
<dbReference type="EMBL" id="CP012502">
    <property type="protein sequence ID" value="AOM82498.1"/>
    <property type="molecule type" value="Genomic_DNA"/>
</dbReference>
<sequence>MKSPIYLDHAATSPTHPDVVDAMMPYFYEQFGNPSSIHQAGRKARKALDDAREQLAGLFGARYDEVVFTSGGTEADNLAIFGTARQLQGEGNHVITTVTEHHAVLHAFEALEPVGFDVTYLDVDDKGLIDLGELKSAIQEDTILVSIMYGNNETGAIQPIHEIGTLLGERGIRFHTDAVQAAGLQPIAFSELPVDLMTISAHKMNGPKGIGALFVKKGVVLDAQLTGGEQEKKRRAGTENVPGAVGFSYAADLAVTTRAERSQTYDACRFVMLDIFYKQGMDIHVNSRAQDTLPHILNVSFKDVNVETLLMNLDMEGVQVSSGSACTAGSVDPSHVLSAMFDDEAIANSAIRISFGLGNTKEEAATAAERICQVVNRLKANT</sequence>
<evidence type="ECO:0000256" key="1">
    <source>
        <dbReference type="ARBA" id="ARBA00001933"/>
    </source>
</evidence>
<dbReference type="GO" id="GO:0031071">
    <property type="term" value="F:cysteine desulfurase activity"/>
    <property type="evidence" value="ECO:0007669"/>
    <property type="project" value="UniProtKB-EC"/>
</dbReference>
<gene>
    <name evidence="12" type="primary">iscS-1</name>
    <name evidence="12" type="ORF">BBEV_1130</name>
</gene>
<comment type="similarity">
    <text evidence="2">Belongs to the class-V pyridoxal-phosphate-dependent aminotransferase family. NifS/IscS subfamily.</text>
</comment>
<evidence type="ECO:0000256" key="6">
    <source>
        <dbReference type="ARBA" id="ARBA00022898"/>
    </source>
</evidence>
<evidence type="ECO:0000313" key="13">
    <source>
        <dbReference type="Proteomes" id="UP000094463"/>
    </source>
</evidence>
<comment type="catalytic activity">
    <reaction evidence="9">
        <text>(sulfur carrier)-H + L-cysteine = (sulfur carrier)-SH + L-alanine</text>
        <dbReference type="Rhea" id="RHEA:43892"/>
        <dbReference type="Rhea" id="RHEA-COMP:14737"/>
        <dbReference type="Rhea" id="RHEA-COMP:14739"/>
        <dbReference type="ChEBI" id="CHEBI:29917"/>
        <dbReference type="ChEBI" id="CHEBI:35235"/>
        <dbReference type="ChEBI" id="CHEBI:57972"/>
        <dbReference type="ChEBI" id="CHEBI:64428"/>
        <dbReference type="EC" id="2.8.1.7"/>
    </reaction>
</comment>
<dbReference type="InterPro" id="IPR016454">
    <property type="entry name" value="Cysteine_dSase"/>
</dbReference>
<dbReference type="Gene3D" id="3.40.640.10">
    <property type="entry name" value="Type I PLP-dependent aspartate aminotransferase-like (Major domain)"/>
    <property type="match status" value="1"/>
</dbReference>
<dbReference type="RefSeq" id="WP_069364581.1">
    <property type="nucleotide sequence ID" value="NZ_CP012502.1"/>
</dbReference>
<dbReference type="InterPro" id="IPR015424">
    <property type="entry name" value="PyrdxlP-dep_Trfase"/>
</dbReference>
<dbReference type="PANTHER" id="PTHR11601:SF34">
    <property type="entry name" value="CYSTEINE DESULFURASE"/>
    <property type="match status" value="1"/>
</dbReference>
<feature type="domain" description="Aminotransferase class V" evidence="11">
    <location>
        <begin position="5"/>
        <end position="363"/>
    </location>
</feature>
<name>A0A1D7QU61_9BACI</name>
<evidence type="ECO:0000259" key="11">
    <source>
        <dbReference type="Pfam" id="PF00266"/>
    </source>
</evidence>
<keyword evidence="6" id="KW-0663">Pyridoxal phosphate</keyword>
<keyword evidence="8" id="KW-0411">Iron-sulfur</keyword>
<keyword evidence="13" id="KW-1185">Reference proteome</keyword>
<dbReference type="InterPro" id="IPR015421">
    <property type="entry name" value="PyrdxlP-dep_Trfase_major"/>
</dbReference>
<dbReference type="PATRIC" id="fig|632773.3.peg.1199"/>
<reference evidence="12 13" key="1">
    <citation type="submission" date="2015-08" db="EMBL/GenBank/DDBJ databases">
        <title>The complete genome sequence of Bacillus beveridgei MLTeJB.</title>
        <authorList>
            <person name="Hanson T.E."/>
            <person name="Mesa C."/>
            <person name="Basesman S.M."/>
            <person name="Oremland R.S."/>
        </authorList>
    </citation>
    <scope>NUCLEOTIDE SEQUENCE [LARGE SCALE GENOMIC DNA]</scope>
    <source>
        <strain evidence="12 13">MLTeJB</strain>
    </source>
</reference>
<dbReference type="OrthoDB" id="9808002at2"/>
<evidence type="ECO:0000256" key="3">
    <source>
        <dbReference type="ARBA" id="ARBA00012239"/>
    </source>
</evidence>
<dbReference type="Pfam" id="PF00266">
    <property type="entry name" value="Aminotran_5"/>
    <property type="match status" value="1"/>
</dbReference>
<dbReference type="Gene3D" id="3.90.1150.10">
    <property type="entry name" value="Aspartate Aminotransferase, domain 1"/>
    <property type="match status" value="1"/>
</dbReference>
<keyword evidence="4 12" id="KW-0808">Transferase</keyword>
<dbReference type="Proteomes" id="UP000094463">
    <property type="component" value="Chromosome"/>
</dbReference>
<dbReference type="GO" id="GO:0051536">
    <property type="term" value="F:iron-sulfur cluster binding"/>
    <property type="evidence" value="ECO:0007669"/>
    <property type="project" value="UniProtKB-KW"/>
</dbReference>
<comment type="cofactor">
    <cofactor evidence="1 10">
        <name>pyridoxal 5'-phosphate</name>
        <dbReference type="ChEBI" id="CHEBI:597326"/>
    </cofactor>
</comment>
<dbReference type="InterPro" id="IPR015422">
    <property type="entry name" value="PyrdxlP-dep_Trfase_small"/>
</dbReference>
<dbReference type="Gene3D" id="1.10.260.50">
    <property type="match status" value="1"/>
</dbReference>